<keyword evidence="9" id="KW-1185">Reference proteome</keyword>
<evidence type="ECO:0000256" key="2">
    <source>
        <dbReference type="ARBA" id="ARBA00005189"/>
    </source>
</evidence>
<dbReference type="InterPro" id="IPR015421">
    <property type="entry name" value="PyrdxlP-dep_Trfase_major"/>
</dbReference>
<evidence type="ECO:0000259" key="7">
    <source>
        <dbReference type="Pfam" id="PF00155"/>
    </source>
</evidence>
<dbReference type="InterPro" id="IPR001917">
    <property type="entry name" value="Aminotrans_II_pyridoxalP_BS"/>
</dbReference>
<organism evidence="8 9">
    <name type="scientific">Mucilaginibacter terrae</name>
    <dbReference type="NCBI Taxonomy" id="1955052"/>
    <lineage>
        <taxon>Bacteria</taxon>
        <taxon>Pseudomonadati</taxon>
        <taxon>Bacteroidota</taxon>
        <taxon>Sphingobacteriia</taxon>
        <taxon>Sphingobacteriales</taxon>
        <taxon>Sphingobacteriaceae</taxon>
        <taxon>Mucilaginibacter</taxon>
    </lineage>
</organism>
<evidence type="ECO:0000256" key="3">
    <source>
        <dbReference type="ARBA" id="ARBA00010008"/>
    </source>
</evidence>
<reference evidence="9" key="1">
    <citation type="submission" date="2023-07" db="EMBL/GenBank/DDBJ databases">
        <title>Functional and genomic diversity of the sorghum phyllosphere microbiome.</title>
        <authorList>
            <person name="Shade A."/>
        </authorList>
    </citation>
    <scope>NUCLEOTIDE SEQUENCE [LARGE SCALE GENOMIC DNA]</scope>
    <source>
        <strain evidence="9">SORGH_AS_0422</strain>
    </source>
</reference>
<dbReference type="Gene3D" id="3.40.640.10">
    <property type="entry name" value="Type I PLP-dependent aspartate aminotransferase-like (Major domain)"/>
    <property type="match status" value="1"/>
</dbReference>
<dbReference type="InterPro" id="IPR015422">
    <property type="entry name" value="PyrdxlP-dep_Trfase_small"/>
</dbReference>
<keyword evidence="5 6" id="KW-0663">Pyridoxal phosphate</keyword>
<dbReference type="Gene3D" id="3.90.1150.10">
    <property type="entry name" value="Aspartate Aminotransferase, domain 1"/>
    <property type="match status" value="1"/>
</dbReference>
<evidence type="ECO:0000256" key="4">
    <source>
        <dbReference type="ARBA" id="ARBA00022679"/>
    </source>
</evidence>
<dbReference type="RefSeq" id="WP_311953524.1">
    <property type="nucleotide sequence ID" value="NZ_JAVLVU010000001.1"/>
</dbReference>
<gene>
    <name evidence="8" type="ORF">QE417_004301</name>
</gene>
<dbReference type="PANTHER" id="PTHR13693">
    <property type="entry name" value="CLASS II AMINOTRANSFERASE/8-AMINO-7-OXONONANOATE SYNTHASE"/>
    <property type="match status" value="1"/>
</dbReference>
<dbReference type="PROSITE" id="PS00599">
    <property type="entry name" value="AA_TRANSFER_CLASS_2"/>
    <property type="match status" value="1"/>
</dbReference>
<evidence type="ECO:0000256" key="1">
    <source>
        <dbReference type="ARBA" id="ARBA00001933"/>
    </source>
</evidence>
<dbReference type="EC" id="2.3.1.47" evidence="8"/>
<dbReference type="EMBL" id="JAVLVU010000001">
    <property type="protein sequence ID" value="MDT3405229.1"/>
    <property type="molecule type" value="Genomic_DNA"/>
</dbReference>
<dbReference type="GO" id="GO:0008710">
    <property type="term" value="F:8-amino-7-oxononanoate synthase activity"/>
    <property type="evidence" value="ECO:0007669"/>
    <property type="project" value="UniProtKB-EC"/>
</dbReference>
<evidence type="ECO:0000313" key="8">
    <source>
        <dbReference type="EMBL" id="MDT3405229.1"/>
    </source>
</evidence>
<dbReference type="Pfam" id="PF00155">
    <property type="entry name" value="Aminotran_1_2"/>
    <property type="match status" value="1"/>
</dbReference>
<name>A0ABU3GZN2_9SPHI</name>
<evidence type="ECO:0000313" key="9">
    <source>
        <dbReference type="Proteomes" id="UP001258315"/>
    </source>
</evidence>
<evidence type="ECO:0000256" key="6">
    <source>
        <dbReference type="RuleBase" id="RU003693"/>
    </source>
</evidence>
<evidence type="ECO:0000256" key="5">
    <source>
        <dbReference type="ARBA" id="ARBA00022898"/>
    </source>
</evidence>
<dbReference type="PANTHER" id="PTHR13693:SF77">
    <property type="entry name" value="8-AMINO-7-OXONONANOATE SYNTHASE"/>
    <property type="match status" value="1"/>
</dbReference>
<dbReference type="InterPro" id="IPR015424">
    <property type="entry name" value="PyrdxlP-dep_Trfase"/>
</dbReference>
<dbReference type="InterPro" id="IPR004839">
    <property type="entry name" value="Aminotransferase_I/II_large"/>
</dbReference>
<feature type="domain" description="Aminotransferase class I/classII large" evidence="7">
    <location>
        <begin position="28"/>
        <end position="364"/>
    </location>
</feature>
<keyword evidence="4 8" id="KW-0808">Transferase</keyword>
<accession>A0ABU3GZN2</accession>
<comment type="pathway">
    <text evidence="2">Lipid metabolism.</text>
</comment>
<proteinExistence type="inferred from homology"/>
<comment type="cofactor">
    <cofactor evidence="1 6">
        <name>pyridoxal 5'-phosphate</name>
        <dbReference type="ChEBI" id="CHEBI:597326"/>
    </cofactor>
</comment>
<keyword evidence="8" id="KW-0012">Acyltransferase</keyword>
<dbReference type="Proteomes" id="UP001258315">
    <property type="component" value="Unassembled WGS sequence"/>
</dbReference>
<sequence length="371" mass="41110">MSPQQFIQQRLAQRQHKGNYRQLKTENNLIDFSSNDYLGFARSVDLKELVNQELLNHPHHFNGSTGSRLLKGNTAYAEELESYIAQYHNTEAALLFNSGYDANLGLLSSLPQRGDTVIHDELAHASIIDGIRLSYANRYSFKHNNLNELETKLKQAKGNCYIVVESVYSMDGDIAPLTELCILASQYNAALVVDEAHAIGVFGKGLVDKLNLQEEIFARIITYGKAMGCHGAAILGSKKLSDYLINFARSFIYTTASPFHQLATIKMAYKLLNSASEHINNLQANITHFNAQMGTHAAAYSSAIKTIIVNGNLRTKRAAAHLQNTGLDVRPILSPTVAVGTERLRICLHSYNTPAQIDALVNALKYLDNNE</sequence>
<dbReference type="InterPro" id="IPR050087">
    <property type="entry name" value="AON_synthase_class-II"/>
</dbReference>
<dbReference type="SUPFAM" id="SSF53383">
    <property type="entry name" value="PLP-dependent transferases"/>
    <property type="match status" value="1"/>
</dbReference>
<comment type="caution">
    <text evidence="8">The sequence shown here is derived from an EMBL/GenBank/DDBJ whole genome shotgun (WGS) entry which is preliminary data.</text>
</comment>
<protein>
    <submittedName>
        <fullName evidence="8">8-amino-7-oxononanoate synthase</fullName>
        <ecNumber evidence="8">2.3.1.47</ecNumber>
    </submittedName>
</protein>
<comment type="similarity">
    <text evidence="3">Belongs to the class-II pyridoxal-phosphate-dependent aminotransferase family. BioF subfamily.</text>
</comment>